<sequence length="284" mass="33433">MQSPKRVRLDDSRSSSVEEVSRPPPKYDVEDEVEREQCSICLQSIEDRTVIPTCSHEFCFECLLVWTEQSRRCPLCTQPIGDYLIHKIRSKYDYQKHYLPPLRSTSPARLGQLSAEQSAAVLRTARREREWGRRARRQREEADAFDRAISRRRWLYEHDLYAKHVASNPYTRYRPHPTPAQFSASADLQSRAAIFVRRELRIWPNLDVEFLTTFIISLMKSIDIRSESAIKLLAEFLDMDQPYVQGRRYKNAEHFAHEVYSYLRSPYRDLAVYDSVVQVSIILV</sequence>
<evidence type="ECO:0000256" key="2">
    <source>
        <dbReference type="ARBA" id="ARBA00012483"/>
    </source>
</evidence>
<dbReference type="EC" id="2.3.2.27" evidence="2"/>
<evidence type="ECO:0000256" key="9">
    <source>
        <dbReference type="PROSITE-ProRule" id="PRU00175"/>
    </source>
</evidence>
<proteinExistence type="predicted"/>
<dbReference type="Proteomes" id="UP000076761">
    <property type="component" value="Unassembled WGS sequence"/>
</dbReference>
<evidence type="ECO:0000256" key="10">
    <source>
        <dbReference type="SAM" id="MobiDB-lite"/>
    </source>
</evidence>
<gene>
    <name evidence="12" type="ORF">NEOLEDRAFT_1020686</name>
</gene>
<keyword evidence="13" id="KW-1185">Reference proteome</keyword>
<dbReference type="GO" id="GO:0008270">
    <property type="term" value="F:zinc ion binding"/>
    <property type="evidence" value="ECO:0007669"/>
    <property type="project" value="UniProtKB-KW"/>
</dbReference>
<evidence type="ECO:0000256" key="3">
    <source>
        <dbReference type="ARBA" id="ARBA00022679"/>
    </source>
</evidence>
<keyword evidence="4" id="KW-0479">Metal-binding</keyword>
<dbReference type="STRING" id="1314782.A0A165VQV4"/>
<dbReference type="OrthoDB" id="21204at2759"/>
<dbReference type="AlphaFoldDB" id="A0A165VQV4"/>
<protein>
    <recommendedName>
        <fullName evidence="2">RING-type E3 ubiquitin transferase</fullName>
        <ecNumber evidence="2">2.3.2.27</ecNumber>
    </recommendedName>
</protein>
<dbReference type="SMART" id="SM00184">
    <property type="entry name" value="RING"/>
    <property type="match status" value="1"/>
</dbReference>
<dbReference type="PROSITE" id="PS00518">
    <property type="entry name" value="ZF_RING_1"/>
    <property type="match status" value="1"/>
</dbReference>
<feature type="domain" description="RING-type" evidence="11">
    <location>
        <begin position="38"/>
        <end position="77"/>
    </location>
</feature>
<dbReference type="GO" id="GO:0006513">
    <property type="term" value="P:protein monoubiquitination"/>
    <property type="evidence" value="ECO:0007669"/>
    <property type="project" value="TreeGrafter"/>
</dbReference>
<dbReference type="PROSITE" id="PS50089">
    <property type="entry name" value="ZF_RING_2"/>
    <property type="match status" value="1"/>
</dbReference>
<dbReference type="Gene3D" id="3.30.40.10">
    <property type="entry name" value="Zinc/RING finger domain, C3HC4 (zinc finger)"/>
    <property type="match status" value="1"/>
</dbReference>
<dbReference type="InterPro" id="IPR001841">
    <property type="entry name" value="Znf_RING"/>
</dbReference>
<keyword evidence="5 9" id="KW-0863">Zinc-finger</keyword>
<name>A0A165VQV4_9AGAM</name>
<evidence type="ECO:0000313" key="12">
    <source>
        <dbReference type="EMBL" id="KZT30048.1"/>
    </source>
</evidence>
<evidence type="ECO:0000313" key="13">
    <source>
        <dbReference type="Proteomes" id="UP000076761"/>
    </source>
</evidence>
<accession>A0A165VQV4</accession>
<feature type="region of interest" description="Disordered" evidence="10">
    <location>
        <begin position="1"/>
        <end position="28"/>
    </location>
</feature>
<comment type="catalytic activity">
    <reaction evidence="1">
        <text>S-ubiquitinyl-[E2 ubiquitin-conjugating enzyme]-L-cysteine + [acceptor protein]-L-lysine = [E2 ubiquitin-conjugating enzyme]-L-cysteine + N(6)-ubiquitinyl-[acceptor protein]-L-lysine.</text>
        <dbReference type="EC" id="2.3.2.27"/>
    </reaction>
</comment>
<dbReference type="GO" id="GO:0061630">
    <property type="term" value="F:ubiquitin protein ligase activity"/>
    <property type="evidence" value="ECO:0007669"/>
    <property type="project" value="UniProtKB-EC"/>
</dbReference>
<evidence type="ECO:0000256" key="6">
    <source>
        <dbReference type="ARBA" id="ARBA00022833"/>
    </source>
</evidence>
<keyword evidence="6" id="KW-0862">Zinc</keyword>
<dbReference type="PANTHER" id="PTHR46077">
    <property type="entry name" value="E3 UBIQUITIN-PROTEIN LIGASE TOPORS"/>
    <property type="match status" value="1"/>
</dbReference>
<keyword evidence="8" id="KW-0804">Transcription</keyword>
<keyword evidence="3" id="KW-0808">Transferase</keyword>
<organism evidence="12 13">
    <name type="scientific">Neolentinus lepideus HHB14362 ss-1</name>
    <dbReference type="NCBI Taxonomy" id="1314782"/>
    <lineage>
        <taxon>Eukaryota</taxon>
        <taxon>Fungi</taxon>
        <taxon>Dikarya</taxon>
        <taxon>Basidiomycota</taxon>
        <taxon>Agaricomycotina</taxon>
        <taxon>Agaricomycetes</taxon>
        <taxon>Gloeophyllales</taxon>
        <taxon>Gloeophyllaceae</taxon>
        <taxon>Neolentinus</taxon>
    </lineage>
</organism>
<feature type="compositionally biased region" description="Basic and acidic residues" evidence="10">
    <location>
        <begin position="19"/>
        <end position="28"/>
    </location>
</feature>
<dbReference type="EMBL" id="KV425552">
    <property type="protein sequence ID" value="KZT30048.1"/>
    <property type="molecule type" value="Genomic_DNA"/>
</dbReference>
<dbReference type="InParanoid" id="A0A165VQV4"/>
<evidence type="ECO:0000256" key="1">
    <source>
        <dbReference type="ARBA" id="ARBA00000900"/>
    </source>
</evidence>
<dbReference type="Pfam" id="PF13639">
    <property type="entry name" value="zf-RING_2"/>
    <property type="match status" value="1"/>
</dbReference>
<dbReference type="InterPro" id="IPR017907">
    <property type="entry name" value="Znf_RING_CS"/>
</dbReference>
<dbReference type="PANTHER" id="PTHR46077:SF1">
    <property type="entry name" value="TOP1 BINDING ARGININE_SERINE RICH PROTEIN, E3 UBIQUITIN LIGASE"/>
    <property type="match status" value="1"/>
</dbReference>
<keyword evidence="7" id="KW-0805">Transcription regulation</keyword>
<dbReference type="GO" id="GO:0000209">
    <property type="term" value="P:protein polyubiquitination"/>
    <property type="evidence" value="ECO:0007669"/>
    <property type="project" value="TreeGrafter"/>
</dbReference>
<feature type="non-terminal residue" evidence="12">
    <location>
        <position position="284"/>
    </location>
</feature>
<dbReference type="InterPro" id="IPR013083">
    <property type="entry name" value="Znf_RING/FYVE/PHD"/>
</dbReference>
<evidence type="ECO:0000256" key="7">
    <source>
        <dbReference type="ARBA" id="ARBA00023015"/>
    </source>
</evidence>
<dbReference type="SUPFAM" id="SSF57850">
    <property type="entry name" value="RING/U-box"/>
    <property type="match status" value="1"/>
</dbReference>
<reference evidence="12 13" key="1">
    <citation type="journal article" date="2016" name="Mol. Biol. Evol.">
        <title>Comparative Genomics of Early-Diverging Mushroom-Forming Fungi Provides Insights into the Origins of Lignocellulose Decay Capabilities.</title>
        <authorList>
            <person name="Nagy L.G."/>
            <person name="Riley R."/>
            <person name="Tritt A."/>
            <person name="Adam C."/>
            <person name="Daum C."/>
            <person name="Floudas D."/>
            <person name="Sun H."/>
            <person name="Yadav J.S."/>
            <person name="Pangilinan J."/>
            <person name="Larsson K.H."/>
            <person name="Matsuura K."/>
            <person name="Barry K."/>
            <person name="Labutti K."/>
            <person name="Kuo R."/>
            <person name="Ohm R.A."/>
            <person name="Bhattacharya S.S."/>
            <person name="Shirouzu T."/>
            <person name="Yoshinaga Y."/>
            <person name="Martin F.M."/>
            <person name="Grigoriev I.V."/>
            <person name="Hibbett D.S."/>
        </authorList>
    </citation>
    <scope>NUCLEOTIDE SEQUENCE [LARGE SCALE GENOMIC DNA]</scope>
    <source>
        <strain evidence="12 13">HHB14362 ss-1</strain>
    </source>
</reference>
<evidence type="ECO:0000256" key="5">
    <source>
        <dbReference type="ARBA" id="ARBA00022771"/>
    </source>
</evidence>
<evidence type="ECO:0000256" key="4">
    <source>
        <dbReference type="ARBA" id="ARBA00022723"/>
    </source>
</evidence>
<evidence type="ECO:0000256" key="8">
    <source>
        <dbReference type="ARBA" id="ARBA00023163"/>
    </source>
</evidence>
<evidence type="ECO:0000259" key="11">
    <source>
        <dbReference type="PROSITE" id="PS50089"/>
    </source>
</evidence>